<keyword evidence="2" id="KW-1185">Reference proteome</keyword>
<dbReference type="Proteomes" id="UP001519343">
    <property type="component" value="Unassembled WGS sequence"/>
</dbReference>
<accession>A0ABS4GNU4</accession>
<dbReference type="SUPFAM" id="SSF48295">
    <property type="entry name" value="TrpR-like"/>
    <property type="match status" value="2"/>
</dbReference>
<protein>
    <submittedName>
        <fullName evidence="1">Transposase-like protein</fullName>
    </submittedName>
</protein>
<proteinExistence type="predicted"/>
<dbReference type="InterPro" id="IPR010921">
    <property type="entry name" value="Trp_repressor/repl_initiator"/>
</dbReference>
<evidence type="ECO:0000313" key="1">
    <source>
        <dbReference type="EMBL" id="MBP1931955.1"/>
    </source>
</evidence>
<name>A0ABS4GNU4_9BACL</name>
<dbReference type="EMBL" id="JAGGKT010000004">
    <property type="protein sequence ID" value="MBP1931955.1"/>
    <property type="molecule type" value="Genomic_DNA"/>
</dbReference>
<comment type="caution">
    <text evidence="1">The sequence shown here is derived from an EMBL/GenBank/DDBJ whole genome shotgun (WGS) entry which is preliminary data.</text>
</comment>
<dbReference type="Gene3D" id="1.10.10.10">
    <property type="entry name" value="Winged helix-like DNA-binding domain superfamily/Winged helix DNA-binding domain"/>
    <property type="match status" value="1"/>
</dbReference>
<dbReference type="InterPro" id="IPR036388">
    <property type="entry name" value="WH-like_DNA-bd_sf"/>
</dbReference>
<sequence length="101" mass="12023">MAKKKGFSAEEKYELILAFDSREFPEREFKSYYGVTAYAVRKWKYLFAKYGMEGLRKSKGWKYYSEELKLDAVQDYRSGNYSMMEVILKYKISSTPCWNNG</sequence>
<evidence type="ECO:0000313" key="2">
    <source>
        <dbReference type="Proteomes" id="UP001519343"/>
    </source>
</evidence>
<organism evidence="1 2">
    <name type="scientific">Ammoniphilus resinae</name>
    <dbReference type="NCBI Taxonomy" id="861532"/>
    <lineage>
        <taxon>Bacteria</taxon>
        <taxon>Bacillati</taxon>
        <taxon>Bacillota</taxon>
        <taxon>Bacilli</taxon>
        <taxon>Bacillales</taxon>
        <taxon>Paenibacillaceae</taxon>
        <taxon>Aneurinibacillus group</taxon>
        <taxon>Ammoniphilus</taxon>
    </lineage>
</organism>
<gene>
    <name evidence="1" type="ORF">J2Z37_001956</name>
</gene>
<reference evidence="1 2" key="1">
    <citation type="submission" date="2021-03" db="EMBL/GenBank/DDBJ databases">
        <title>Genomic Encyclopedia of Type Strains, Phase IV (KMG-IV): sequencing the most valuable type-strain genomes for metagenomic binning, comparative biology and taxonomic classification.</title>
        <authorList>
            <person name="Goeker M."/>
        </authorList>
    </citation>
    <scope>NUCLEOTIDE SEQUENCE [LARGE SCALE GENOMIC DNA]</scope>
    <source>
        <strain evidence="1 2">DSM 24738</strain>
    </source>
</reference>